<dbReference type="InterPro" id="IPR035965">
    <property type="entry name" value="PAS-like_dom_sf"/>
</dbReference>
<evidence type="ECO:0008006" key="8">
    <source>
        <dbReference type="Google" id="ProtNLM"/>
    </source>
</evidence>
<dbReference type="InterPro" id="IPR036097">
    <property type="entry name" value="HisK_dim/P_sf"/>
</dbReference>
<dbReference type="InterPro" id="IPR005467">
    <property type="entry name" value="His_kinase_dom"/>
</dbReference>
<dbReference type="Gene3D" id="3.30.565.10">
    <property type="entry name" value="Histidine kinase-like ATPase, C-terminal domain"/>
    <property type="match status" value="1"/>
</dbReference>
<reference evidence="6 7" key="1">
    <citation type="journal article" date="2016" name="Nat. Commun.">
        <title>Ectomycorrhizal ecology is imprinted in the genome of the dominant symbiotic fungus Cenococcum geophilum.</title>
        <authorList>
            <consortium name="DOE Joint Genome Institute"/>
            <person name="Peter M."/>
            <person name="Kohler A."/>
            <person name="Ohm R.A."/>
            <person name="Kuo A."/>
            <person name="Krutzmann J."/>
            <person name="Morin E."/>
            <person name="Arend M."/>
            <person name="Barry K.W."/>
            <person name="Binder M."/>
            <person name="Choi C."/>
            <person name="Clum A."/>
            <person name="Copeland A."/>
            <person name="Grisel N."/>
            <person name="Haridas S."/>
            <person name="Kipfer T."/>
            <person name="LaButti K."/>
            <person name="Lindquist E."/>
            <person name="Lipzen A."/>
            <person name="Maire R."/>
            <person name="Meier B."/>
            <person name="Mihaltcheva S."/>
            <person name="Molinier V."/>
            <person name="Murat C."/>
            <person name="Poggeler S."/>
            <person name="Quandt C.A."/>
            <person name="Sperisen C."/>
            <person name="Tritt A."/>
            <person name="Tisserant E."/>
            <person name="Crous P.W."/>
            <person name="Henrissat B."/>
            <person name="Nehls U."/>
            <person name="Egli S."/>
            <person name="Spatafora J.W."/>
            <person name="Grigoriev I.V."/>
            <person name="Martin F.M."/>
        </authorList>
    </citation>
    <scope>NUCLEOTIDE SEQUENCE [LARGE SCALE GENOMIC DNA]</scope>
    <source>
        <strain evidence="6 7">CBS 459.81</strain>
    </source>
</reference>
<dbReference type="InterPro" id="IPR004358">
    <property type="entry name" value="Sig_transdc_His_kin-like_C"/>
</dbReference>
<feature type="modified residue" description="4-aspartylphosphate" evidence="2">
    <location>
        <position position="1100"/>
    </location>
</feature>
<dbReference type="Gene3D" id="3.40.50.2300">
    <property type="match status" value="1"/>
</dbReference>
<dbReference type="AlphaFoldDB" id="A0A8E2JHU1"/>
<dbReference type="Pfam" id="PF00512">
    <property type="entry name" value="HisKA"/>
    <property type="match status" value="1"/>
</dbReference>
<dbReference type="OrthoDB" id="60033at2759"/>
<evidence type="ECO:0000259" key="4">
    <source>
        <dbReference type="PROSITE" id="PS50109"/>
    </source>
</evidence>
<dbReference type="SMART" id="SM00387">
    <property type="entry name" value="HATPase_c"/>
    <property type="match status" value="1"/>
</dbReference>
<organism evidence="6 7">
    <name type="scientific">Lepidopterella palustris CBS 459.81</name>
    <dbReference type="NCBI Taxonomy" id="1314670"/>
    <lineage>
        <taxon>Eukaryota</taxon>
        <taxon>Fungi</taxon>
        <taxon>Dikarya</taxon>
        <taxon>Ascomycota</taxon>
        <taxon>Pezizomycotina</taxon>
        <taxon>Dothideomycetes</taxon>
        <taxon>Pleosporomycetidae</taxon>
        <taxon>Mytilinidiales</taxon>
        <taxon>Argynnaceae</taxon>
        <taxon>Lepidopterella</taxon>
    </lineage>
</organism>
<dbReference type="Pfam" id="PF02518">
    <property type="entry name" value="HATPase_c"/>
    <property type="match status" value="1"/>
</dbReference>
<gene>
    <name evidence="6" type="ORF">K432DRAFT_280182</name>
</gene>
<dbReference type="InterPro" id="IPR036890">
    <property type="entry name" value="HATPase_C_sf"/>
</dbReference>
<dbReference type="SMART" id="SM00388">
    <property type="entry name" value="HisKA"/>
    <property type="match status" value="1"/>
</dbReference>
<dbReference type="InterPro" id="IPR029016">
    <property type="entry name" value="GAF-like_dom_sf"/>
</dbReference>
<dbReference type="InterPro" id="IPR003594">
    <property type="entry name" value="HATPase_dom"/>
</dbReference>
<feature type="domain" description="Response regulatory" evidence="5">
    <location>
        <begin position="1034"/>
        <end position="1171"/>
    </location>
</feature>
<dbReference type="InterPro" id="IPR001789">
    <property type="entry name" value="Sig_transdc_resp-reg_receiver"/>
</dbReference>
<sequence length="1174" mass="130682">IKALELDHRPTFILDLSTVNEASLLEPIYCNPSLLASEELLNVVTGKEDITTAGASSLHPYTKFRQWLLKNYNDVEQSSRDKSCMYEGLFWSAITIEHRWRVISGLQGFLAHGKGFGGLSSLAGSSQLSIPRENDGPRPSSQPKRGPQIAGDAYAAMEALVPAPSYDIALAGPYDCTLAIPPSSISEHVRYFRSIDWSSTSLGPMTGWSPQLRLMVNITMQDHNPAIVFWGEDVVMIYNASYIQILGTLHPCVGLSARVAAHEYWDNFEPIIEHIRASGRSTVKHDLTLFLDRHGIVEETFFSFQFMPVIGEDGIVAGYYKPIFETTKKKILERRVASLIEIGGQTANAQNLEAYWDCVLTTLAANDKDAPFALLYAVEDADFNDAALVPMTSSAALKNCTLKGALGVPSNHPMAPAKLDFMNSSHALMPYLRSAAESRDLTLINIKDEHFPPSLLQNVRWRGYGDACRSLIICPILPITSGQILGFLILGVNPRRPYDDDYKQFIQVLNRLLATSLASVVLFEEEIRQREQTINQAANIRKQLSKHLLQSQREVDITEKKFERFAERADVAIFIADVSGHFTYRNQKWFEVFAAAINYEDMTEAWLHITTPDALEYCKGLLAKLVIDKVPVTFELKTIMPWHPQEELESADNKSQKHFVWLLCSTYPEIGPNNEVKEIVGCATDISRQKWAEGVQKIRTDNALEGKRLLENFIDTTSHEMRNPLSAIIQCADGIISSYSGVKTTDSGLSSVYAGLLDNGLDAAQTIVECAQHMKRIVDDILTISKLDSGLLVIAPIDAQPETVAAHAVKMFRSEAKAAGVDMKFAVDESYRQLAVDWVSLDPTRLLQVLINLITNAIKFTRLESKRLITVSIGASAEQPEVSPSGVKYIRDRVCDEDARLQEYWTKGELVYVQLSVQDTGRGLSEDEKELLFARFSQASPRTHINYGGSGLGLFISRRLTEMQGGAIGFESEFKCGSTFSFYVKARRSQPAPLERQGSIAFFKHPDIPAEALDSRRQAPEPSETPKQVPEVLHVLIVEDNLVNQRVLAKQLRNLGCVVDVANHGGEAIEFLRKTKYWNDVTGALSEEGRGQELSVILMDWEMPIMDGLAAVKKIREYQNDGTLRGHIPVIAITASARTQQISMAMDAGMDDVVSKPFRLMELLGRMKTLIGSL</sequence>
<dbReference type="PRINTS" id="PR00344">
    <property type="entry name" value="BCTRLSENSOR"/>
</dbReference>
<dbReference type="SUPFAM" id="SSF55874">
    <property type="entry name" value="ATPase domain of HSP90 chaperone/DNA topoisomerase II/histidine kinase"/>
    <property type="match status" value="1"/>
</dbReference>
<dbReference type="CDD" id="cd00082">
    <property type="entry name" value="HisKA"/>
    <property type="match status" value="1"/>
</dbReference>
<dbReference type="PANTHER" id="PTHR43719:SF30">
    <property type="entry name" value="TWO-COMPONENT SYSTEM RESPONSE REGULATOR"/>
    <property type="match status" value="1"/>
</dbReference>
<feature type="domain" description="Histidine kinase" evidence="4">
    <location>
        <begin position="716"/>
        <end position="988"/>
    </location>
</feature>
<dbReference type="Pfam" id="PF00072">
    <property type="entry name" value="Response_reg"/>
    <property type="match status" value="1"/>
</dbReference>
<dbReference type="InterPro" id="IPR011006">
    <property type="entry name" value="CheY-like_superfamily"/>
</dbReference>
<feature type="region of interest" description="Disordered" evidence="3">
    <location>
        <begin position="127"/>
        <end position="148"/>
    </location>
</feature>
<proteinExistence type="predicted"/>
<feature type="non-terminal residue" evidence="6">
    <location>
        <position position="1174"/>
    </location>
</feature>
<evidence type="ECO:0000259" key="5">
    <source>
        <dbReference type="PROSITE" id="PS50110"/>
    </source>
</evidence>
<protein>
    <recommendedName>
        <fullName evidence="8">Histidine kinase</fullName>
    </recommendedName>
</protein>
<dbReference type="InterPro" id="IPR050956">
    <property type="entry name" value="2C_system_His_kinase"/>
</dbReference>
<evidence type="ECO:0000313" key="7">
    <source>
        <dbReference type="Proteomes" id="UP000250266"/>
    </source>
</evidence>
<dbReference type="GO" id="GO:0000155">
    <property type="term" value="F:phosphorelay sensor kinase activity"/>
    <property type="evidence" value="ECO:0007669"/>
    <property type="project" value="InterPro"/>
</dbReference>
<dbReference type="Gene3D" id="3.30.450.40">
    <property type="match status" value="1"/>
</dbReference>
<dbReference type="SUPFAM" id="SSF52172">
    <property type="entry name" value="CheY-like"/>
    <property type="match status" value="1"/>
</dbReference>
<dbReference type="InterPro" id="IPR058846">
    <property type="entry name" value="PAS-like"/>
</dbReference>
<evidence type="ECO:0000256" key="1">
    <source>
        <dbReference type="ARBA" id="ARBA00022553"/>
    </source>
</evidence>
<dbReference type="CDD" id="cd17546">
    <property type="entry name" value="REC_hyHK_CKI1_RcsC-like"/>
    <property type="match status" value="1"/>
</dbReference>
<dbReference type="SUPFAM" id="SSF47384">
    <property type="entry name" value="Homodimeric domain of signal transducing histidine kinase"/>
    <property type="match status" value="1"/>
</dbReference>
<dbReference type="InterPro" id="IPR003661">
    <property type="entry name" value="HisK_dim/P_dom"/>
</dbReference>
<dbReference type="PANTHER" id="PTHR43719">
    <property type="entry name" value="TWO-COMPONENT HISTIDINE KINASE"/>
    <property type="match status" value="1"/>
</dbReference>
<dbReference type="SUPFAM" id="SSF55785">
    <property type="entry name" value="PYP-like sensor domain (PAS domain)"/>
    <property type="match status" value="1"/>
</dbReference>
<dbReference type="Proteomes" id="UP000250266">
    <property type="component" value="Unassembled WGS sequence"/>
</dbReference>
<dbReference type="Gene3D" id="1.10.287.130">
    <property type="match status" value="1"/>
</dbReference>
<evidence type="ECO:0000313" key="6">
    <source>
        <dbReference type="EMBL" id="OCK83195.1"/>
    </source>
</evidence>
<dbReference type="EMBL" id="KV744867">
    <property type="protein sequence ID" value="OCK83195.1"/>
    <property type="molecule type" value="Genomic_DNA"/>
</dbReference>
<dbReference type="SMART" id="SM00448">
    <property type="entry name" value="REC"/>
    <property type="match status" value="1"/>
</dbReference>
<accession>A0A8E2JHU1</accession>
<dbReference type="PROSITE" id="PS50109">
    <property type="entry name" value="HIS_KIN"/>
    <property type="match status" value="1"/>
</dbReference>
<dbReference type="SUPFAM" id="SSF55781">
    <property type="entry name" value="GAF domain-like"/>
    <property type="match status" value="1"/>
</dbReference>
<keyword evidence="1 2" id="KW-0597">Phosphoprotein</keyword>
<evidence type="ECO:0000256" key="2">
    <source>
        <dbReference type="PROSITE-ProRule" id="PRU00169"/>
    </source>
</evidence>
<evidence type="ECO:0000256" key="3">
    <source>
        <dbReference type="SAM" id="MobiDB-lite"/>
    </source>
</evidence>
<keyword evidence="7" id="KW-1185">Reference proteome</keyword>
<dbReference type="PROSITE" id="PS50110">
    <property type="entry name" value="RESPONSE_REGULATORY"/>
    <property type="match status" value="1"/>
</dbReference>
<feature type="non-terminal residue" evidence="6">
    <location>
        <position position="1"/>
    </location>
</feature>
<name>A0A8E2JHU1_9PEZI</name>
<dbReference type="Gene3D" id="3.30.450.20">
    <property type="entry name" value="PAS domain"/>
    <property type="match status" value="2"/>
</dbReference>
<dbReference type="Pfam" id="PF26131">
    <property type="entry name" value="PAS-like"/>
    <property type="match status" value="1"/>
</dbReference>